<organism evidence="2 3">
    <name type="scientific">Hydnum rufescens UP504</name>
    <dbReference type="NCBI Taxonomy" id="1448309"/>
    <lineage>
        <taxon>Eukaryota</taxon>
        <taxon>Fungi</taxon>
        <taxon>Dikarya</taxon>
        <taxon>Basidiomycota</taxon>
        <taxon>Agaricomycotina</taxon>
        <taxon>Agaricomycetes</taxon>
        <taxon>Cantharellales</taxon>
        <taxon>Hydnaceae</taxon>
        <taxon>Hydnum</taxon>
    </lineage>
</organism>
<proteinExistence type="predicted"/>
<evidence type="ECO:0000313" key="2">
    <source>
        <dbReference type="EMBL" id="KAF9512257.1"/>
    </source>
</evidence>
<keyword evidence="3" id="KW-1185">Reference proteome</keyword>
<dbReference type="EMBL" id="MU128989">
    <property type="protein sequence ID" value="KAF9512257.1"/>
    <property type="molecule type" value="Genomic_DNA"/>
</dbReference>
<name>A0A9P6DSK8_9AGAM</name>
<dbReference type="SUPFAM" id="SSF52540">
    <property type="entry name" value="P-loop containing nucleoside triphosphate hydrolases"/>
    <property type="match status" value="1"/>
</dbReference>
<protein>
    <recommendedName>
        <fullName evidence="1">RecF/RecN/SMC N-terminal domain-containing protein</fullName>
    </recommendedName>
</protein>
<feature type="domain" description="RecF/RecN/SMC N-terminal" evidence="1">
    <location>
        <begin position="10"/>
        <end position="242"/>
    </location>
</feature>
<sequence>MRIELVLEGWDASFNAITELNGSGKSNILDAICFVLGITNIQQAAQNQQDLIYKHGQEGITKASVTVVFDNSDRSTSHAGLENSKQITLTRQVIPPAISLPNITKYILNGDKVQQQPILSLVQSVQLNINNPNFVIMRGITKEILGMMEEAAGTRIFEERKEKAKQTMRKKEKCIEWITSKTSSELERLARFLRAHDWTEANTCVDKKAVMVDAQREVDEGEREGAEAEKKHGRIKKKWGKELAKGGKSKALEVLSSHVEELVRLGTQLEIKEGTIVDEQKVKTLEQSLKELNQSLEAKHTDAANLTTSHGEQKEKHTQMLNKVATSEELLQTLVTGLSSNSNAPTAECCILIRQIPWHILEVCSDR</sequence>
<reference evidence="2" key="1">
    <citation type="journal article" date="2020" name="Nat. Commun.">
        <title>Large-scale genome sequencing of mycorrhizal fungi provides insights into the early evolution of symbiotic traits.</title>
        <authorList>
            <person name="Miyauchi S."/>
            <person name="Kiss E."/>
            <person name="Kuo A."/>
            <person name="Drula E."/>
            <person name="Kohler A."/>
            <person name="Sanchez-Garcia M."/>
            <person name="Morin E."/>
            <person name="Andreopoulos B."/>
            <person name="Barry K.W."/>
            <person name="Bonito G."/>
            <person name="Buee M."/>
            <person name="Carver A."/>
            <person name="Chen C."/>
            <person name="Cichocki N."/>
            <person name="Clum A."/>
            <person name="Culley D."/>
            <person name="Crous P.W."/>
            <person name="Fauchery L."/>
            <person name="Girlanda M."/>
            <person name="Hayes R.D."/>
            <person name="Keri Z."/>
            <person name="LaButti K."/>
            <person name="Lipzen A."/>
            <person name="Lombard V."/>
            <person name="Magnuson J."/>
            <person name="Maillard F."/>
            <person name="Murat C."/>
            <person name="Nolan M."/>
            <person name="Ohm R.A."/>
            <person name="Pangilinan J."/>
            <person name="Pereira M.F."/>
            <person name="Perotto S."/>
            <person name="Peter M."/>
            <person name="Pfister S."/>
            <person name="Riley R."/>
            <person name="Sitrit Y."/>
            <person name="Stielow J.B."/>
            <person name="Szollosi G."/>
            <person name="Zifcakova L."/>
            <person name="Stursova M."/>
            <person name="Spatafora J.W."/>
            <person name="Tedersoo L."/>
            <person name="Vaario L.M."/>
            <person name="Yamada A."/>
            <person name="Yan M."/>
            <person name="Wang P."/>
            <person name="Xu J."/>
            <person name="Bruns T."/>
            <person name="Baldrian P."/>
            <person name="Vilgalys R."/>
            <person name="Dunand C."/>
            <person name="Henrissat B."/>
            <person name="Grigoriev I.V."/>
            <person name="Hibbett D."/>
            <person name="Nagy L.G."/>
            <person name="Martin F.M."/>
        </authorList>
    </citation>
    <scope>NUCLEOTIDE SEQUENCE</scope>
    <source>
        <strain evidence="2">UP504</strain>
    </source>
</reference>
<evidence type="ECO:0000313" key="3">
    <source>
        <dbReference type="Proteomes" id="UP000886523"/>
    </source>
</evidence>
<comment type="caution">
    <text evidence="2">The sequence shown here is derived from an EMBL/GenBank/DDBJ whole genome shotgun (WGS) entry which is preliminary data.</text>
</comment>
<dbReference type="OrthoDB" id="10255539at2759"/>
<dbReference type="InterPro" id="IPR003395">
    <property type="entry name" value="RecF/RecN/SMC_N"/>
</dbReference>
<dbReference type="PANTHER" id="PTHR43977">
    <property type="entry name" value="STRUCTURAL MAINTENANCE OF CHROMOSOMES PROTEIN 3"/>
    <property type="match status" value="1"/>
</dbReference>
<gene>
    <name evidence="2" type="ORF">BS47DRAFT_1372846</name>
</gene>
<evidence type="ECO:0000259" key="1">
    <source>
        <dbReference type="Pfam" id="PF02463"/>
    </source>
</evidence>
<accession>A0A9P6DSK8</accession>
<dbReference type="Gene3D" id="3.40.50.300">
    <property type="entry name" value="P-loop containing nucleotide triphosphate hydrolases"/>
    <property type="match status" value="1"/>
</dbReference>
<dbReference type="Proteomes" id="UP000886523">
    <property type="component" value="Unassembled WGS sequence"/>
</dbReference>
<dbReference type="InterPro" id="IPR027417">
    <property type="entry name" value="P-loop_NTPase"/>
</dbReference>
<dbReference type="Pfam" id="PF02463">
    <property type="entry name" value="SMC_N"/>
    <property type="match status" value="1"/>
</dbReference>
<dbReference type="AlphaFoldDB" id="A0A9P6DSK8"/>